<keyword evidence="3" id="KW-0489">Methyltransferase</keyword>
<evidence type="ECO:0000259" key="2">
    <source>
        <dbReference type="Pfam" id="PF08241"/>
    </source>
</evidence>
<dbReference type="RefSeq" id="WP_194978616.1">
    <property type="nucleotide sequence ID" value="NZ_JADMKS010000008.1"/>
</dbReference>
<dbReference type="GO" id="GO:0032259">
    <property type="term" value="P:methylation"/>
    <property type="evidence" value="ECO:0007669"/>
    <property type="project" value="UniProtKB-KW"/>
</dbReference>
<name>A0AA40X5X4_9GAMM</name>
<reference evidence="3" key="2">
    <citation type="submission" date="2022-09" db="EMBL/GenBank/DDBJ databases">
        <title>Rouxiella aceris sp. nov., isolated from tree sap and emended description of the genus Rhouxiella.</title>
        <authorList>
            <person name="Kim I.S."/>
        </authorList>
    </citation>
    <scope>NUCLEOTIDE SEQUENCE</scope>
    <source>
        <strain evidence="3">SAP-2</strain>
    </source>
</reference>
<dbReference type="EMBL" id="JADMKS010000008">
    <property type="protein sequence ID" value="MBF6638852.1"/>
    <property type="molecule type" value="Genomic_DNA"/>
</dbReference>
<dbReference type="SUPFAM" id="SSF53335">
    <property type="entry name" value="S-adenosyl-L-methionine-dependent methyltransferases"/>
    <property type="match status" value="1"/>
</dbReference>
<dbReference type="CDD" id="cd02440">
    <property type="entry name" value="AdoMet_MTases"/>
    <property type="match status" value="1"/>
</dbReference>
<dbReference type="InterPro" id="IPR050447">
    <property type="entry name" value="Erg6_SMT_methyltransf"/>
</dbReference>
<dbReference type="PANTHER" id="PTHR44068">
    <property type="entry name" value="ZGC:194242"/>
    <property type="match status" value="1"/>
</dbReference>
<dbReference type="Proteomes" id="UP000705283">
    <property type="component" value="Unassembled WGS sequence"/>
</dbReference>
<feature type="domain" description="Methyltransferase type 11" evidence="2">
    <location>
        <begin position="77"/>
        <end position="170"/>
    </location>
</feature>
<keyword evidence="1" id="KW-0808">Transferase</keyword>
<evidence type="ECO:0000313" key="4">
    <source>
        <dbReference type="Proteomes" id="UP000705283"/>
    </source>
</evidence>
<dbReference type="Pfam" id="PF08241">
    <property type="entry name" value="Methyltransf_11"/>
    <property type="match status" value="1"/>
</dbReference>
<evidence type="ECO:0000256" key="1">
    <source>
        <dbReference type="ARBA" id="ARBA00022679"/>
    </source>
</evidence>
<dbReference type="Gene3D" id="3.40.50.150">
    <property type="entry name" value="Vaccinia Virus protein VP39"/>
    <property type="match status" value="1"/>
</dbReference>
<evidence type="ECO:0000313" key="3">
    <source>
        <dbReference type="EMBL" id="MBF6638852.1"/>
    </source>
</evidence>
<dbReference type="PANTHER" id="PTHR44068:SF11">
    <property type="entry name" value="GERANYL DIPHOSPHATE 2-C-METHYLTRANSFERASE"/>
    <property type="match status" value="1"/>
</dbReference>
<dbReference type="AlphaFoldDB" id="A0AA40X5X4"/>
<dbReference type="GO" id="GO:0008757">
    <property type="term" value="F:S-adenosylmethionine-dependent methyltransferase activity"/>
    <property type="evidence" value="ECO:0007669"/>
    <property type="project" value="InterPro"/>
</dbReference>
<protein>
    <submittedName>
        <fullName evidence="3">Class I SAM-dependent methyltransferase</fullName>
    </submittedName>
</protein>
<reference evidence="3" key="1">
    <citation type="submission" date="2020-11" db="EMBL/GenBank/DDBJ databases">
        <authorList>
            <person name="Lee S.D."/>
        </authorList>
    </citation>
    <scope>NUCLEOTIDE SEQUENCE</scope>
    <source>
        <strain evidence="3">SAP-2</strain>
    </source>
</reference>
<sequence>MKQRLLINNDSISGTVQAYNTIHSSVSDGTLFQSCLKHVLGKDFVQNEGQFSFVGHNALRWIIQKLKLNKNICMAAEIGCGSGAFSKLLSDALNCSLTATDISPVAINMAKNNHFDKKINFDVADFNHLPYNSNSLDILVGLDCVQHASNYNQLSKELSRVMKPGGRMAFTNWMKTYPGSKLVKVDPLCVALTESGFVIDGFYNFDEELKRQFKFDDLIYLNRALFQKVMGESLYTSLMNEACHLYQFNGTVSHYAFSVHKIIYPV</sequence>
<accession>A0AA40X5X4</accession>
<comment type="caution">
    <text evidence="3">The sequence shown here is derived from an EMBL/GenBank/DDBJ whole genome shotgun (WGS) entry which is preliminary data.</text>
</comment>
<proteinExistence type="predicted"/>
<dbReference type="InterPro" id="IPR013216">
    <property type="entry name" value="Methyltransf_11"/>
</dbReference>
<dbReference type="InterPro" id="IPR029063">
    <property type="entry name" value="SAM-dependent_MTases_sf"/>
</dbReference>
<gene>
    <name evidence="3" type="ORF">ITX54_19485</name>
</gene>
<organism evidence="3 4">
    <name type="scientific">Rouxiella silvae</name>
    <dbReference type="NCBI Taxonomy" id="1646373"/>
    <lineage>
        <taxon>Bacteria</taxon>
        <taxon>Pseudomonadati</taxon>
        <taxon>Pseudomonadota</taxon>
        <taxon>Gammaproteobacteria</taxon>
        <taxon>Enterobacterales</taxon>
        <taxon>Yersiniaceae</taxon>
        <taxon>Rouxiella</taxon>
    </lineage>
</organism>